<evidence type="ECO:0000313" key="2">
    <source>
        <dbReference type="EMBL" id="VDH98366.1"/>
    </source>
</evidence>
<organism evidence="2 3">
    <name type="scientific">Mytilus galloprovincialis</name>
    <name type="common">Mediterranean mussel</name>
    <dbReference type="NCBI Taxonomy" id="29158"/>
    <lineage>
        <taxon>Eukaryota</taxon>
        <taxon>Metazoa</taxon>
        <taxon>Spiralia</taxon>
        <taxon>Lophotrochozoa</taxon>
        <taxon>Mollusca</taxon>
        <taxon>Bivalvia</taxon>
        <taxon>Autobranchia</taxon>
        <taxon>Pteriomorphia</taxon>
        <taxon>Mytilida</taxon>
        <taxon>Mytiloidea</taxon>
        <taxon>Mytilidae</taxon>
        <taxon>Mytilinae</taxon>
        <taxon>Mytilus</taxon>
    </lineage>
</organism>
<keyword evidence="3" id="KW-1185">Reference proteome</keyword>
<feature type="region of interest" description="Disordered" evidence="1">
    <location>
        <begin position="1"/>
        <end position="46"/>
    </location>
</feature>
<feature type="compositionally biased region" description="Basic residues" evidence="1">
    <location>
        <begin position="21"/>
        <end position="32"/>
    </location>
</feature>
<sequence length="652" mass="75086">MFPWIHHSGKKTVKASLTSKLQKKEKKKRGKNAPRQSTDEEPTSCCGKQVQRVVRLVKMITKKTKSMKRKQVTKKKGITALEKFNVLRNKQTMYDNIKTYKSEARKQRSPSDTSAYHTRNNAPAELIIDIHNLEDNDGLISMVPADDKNSTYYAHIQTTLELLKDNENLEHHTDLSAALPANEIIIANAQLQYTSNHISDKSYFQQLLSVSENKEFKEYVSDMESESESDINDREDYYINQQNRSKLIQREATAFVVCNDFIETKQVLSDLKEHYGGLERDQYVNRTSTQLANGNASAFSALNESESESETPVLEVQYSSNGICVKNGIPFMQSKYVFKRNTKAKQEHEEVKLFLFGNDDNQFYTRSDALNKFQNYEISTKDFKIVRFLRRDFHDVIEVFETQEPYQGKMDNLIQNMAQFEPETSHQRHFNVPLQPSDVDSKLGSSLSLPVNKWRDKVKSLAAKRNERADFTSFTEDRTKSVRNTSIDKTNIAMRKEPTRISQIPPKTESSEKKLSTKELALDSNIRKSISKSRNVSSTHRTYDPMLTSRKKMVDAKVKKTSKYEAPKLNIFTTLDDDETGISTVLRDDTVRQAIHGWFNNETKIQFQRPSIPWPSMHPLLPYKLRYLDESLVDAPVVKTSSSPNESLDETE</sequence>
<name>A0A8B6C1K9_MYTGA</name>
<comment type="caution">
    <text evidence="2">The sequence shown here is derived from an EMBL/GenBank/DDBJ whole genome shotgun (WGS) entry which is preliminary data.</text>
</comment>
<accession>A0A8B6C1K9</accession>
<dbReference type="EMBL" id="UYJE01001013">
    <property type="protein sequence ID" value="VDH98366.1"/>
    <property type="molecule type" value="Genomic_DNA"/>
</dbReference>
<proteinExistence type="predicted"/>
<evidence type="ECO:0000313" key="3">
    <source>
        <dbReference type="Proteomes" id="UP000596742"/>
    </source>
</evidence>
<feature type="region of interest" description="Disordered" evidence="1">
    <location>
        <begin position="489"/>
        <end position="515"/>
    </location>
</feature>
<evidence type="ECO:0000256" key="1">
    <source>
        <dbReference type="SAM" id="MobiDB-lite"/>
    </source>
</evidence>
<dbReference type="AlphaFoldDB" id="A0A8B6C1K9"/>
<reference evidence="2" key="1">
    <citation type="submission" date="2018-11" db="EMBL/GenBank/DDBJ databases">
        <authorList>
            <person name="Alioto T."/>
            <person name="Alioto T."/>
        </authorList>
    </citation>
    <scope>NUCLEOTIDE SEQUENCE</scope>
</reference>
<dbReference type="Proteomes" id="UP000596742">
    <property type="component" value="Unassembled WGS sequence"/>
</dbReference>
<gene>
    <name evidence="2" type="ORF">MGAL_10B010720</name>
</gene>
<protein>
    <submittedName>
        <fullName evidence="2">Uncharacterized protein</fullName>
    </submittedName>
</protein>